<accession>A0ABM5WNJ9</accession>
<dbReference type="InterPro" id="IPR038186">
    <property type="entry name" value="CHAD_dom_sf"/>
</dbReference>
<dbReference type="SMART" id="SM00880">
    <property type="entry name" value="CHAD"/>
    <property type="match status" value="1"/>
</dbReference>
<protein>
    <recommendedName>
        <fullName evidence="2">CHAD domain-containing protein</fullName>
    </recommendedName>
</protein>
<dbReference type="InterPro" id="IPR007899">
    <property type="entry name" value="CHAD_dom"/>
</dbReference>
<dbReference type="Pfam" id="PF05235">
    <property type="entry name" value="CHAD"/>
    <property type="match status" value="1"/>
</dbReference>
<keyword evidence="4" id="KW-1185">Reference proteome</keyword>
<sequence length="342" mass="38159">MVRDMTRETSAASAASPENSSLSARPESNIGTPLDIGQMRRMPAPHLLVSLAAESIAQWPTLSAAHDGADVIAPEAIHHLRIATRRLRALVDVFSPWLKPRWHRKLKQELHWLSHAMGPARDADVLSGTTLPALRTEHPDLDWGSVDAYVAKLRSDAHSQADEALLSERQVALHRTLKRAFGIDEHGSTDVRAAKALRRASRTPGKRPRAVAKHARDVIRERYVALFPDCRQLAMLDTDQLHALRVKIKKARYSAEALTPWLRKSMRTPYQDTLRAAQNLLGQLNDAAVAQQFCESMPLSQAQRDVLTVRLDTFIVNATSRAAHVLCRLPDAATLDRSIRKR</sequence>
<name>A0ABM5WNJ9_9BURK</name>
<evidence type="ECO:0000259" key="2">
    <source>
        <dbReference type="PROSITE" id="PS51708"/>
    </source>
</evidence>
<gene>
    <name evidence="3" type="ORF">AT302_21890</name>
</gene>
<dbReference type="PANTHER" id="PTHR39339">
    <property type="entry name" value="SLR1444 PROTEIN"/>
    <property type="match status" value="1"/>
</dbReference>
<dbReference type="PROSITE" id="PS51708">
    <property type="entry name" value="CHAD"/>
    <property type="match status" value="1"/>
</dbReference>
<proteinExistence type="predicted"/>
<evidence type="ECO:0000256" key="1">
    <source>
        <dbReference type="SAM" id="MobiDB-lite"/>
    </source>
</evidence>
<feature type="region of interest" description="Disordered" evidence="1">
    <location>
        <begin position="1"/>
        <end position="36"/>
    </location>
</feature>
<organism evidence="3 4">
    <name type="scientific">Pandoraea norimbergensis</name>
    <dbReference type="NCBI Taxonomy" id="93219"/>
    <lineage>
        <taxon>Bacteria</taxon>
        <taxon>Pseudomonadati</taxon>
        <taxon>Pseudomonadota</taxon>
        <taxon>Betaproteobacteria</taxon>
        <taxon>Burkholderiales</taxon>
        <taxon>Burkholderiaceae</taxon>
        <taxon>Pandoraea</taxon>
    </lineage>
</organism>
<dbReference type="Proteomes" id="UP000060277">
    <property type="component" value="Chromosome"/>
</dbReference>
<dbReference type="EMBL" id="CP013480">
    <property type="protein sequence ID" value="ALS62044.1"/>
    <property type="molecule type" value="Genomic_DNA"/>
</dbReference>
<dbReference type="PANTHER" id="PTHR39339:SF1">
    <property type="entry name" value="CHAD DOMAIN-CONTAINING PROTEIN"/>
    <property type="match status" value="1"/>
</dbReference>
<evidence type="ECO:0000313" key="4">
    <source>
        <dbReference type="Proteomes" id="UP000060277"/>
    </source>
</evidence>
<dbReference type="Gene3D" id="1.40.20.10">
    <property type="entry name" value="CHAD domain"/>
    <property type="match status" value="1"/>
</dbReference>
<evidence type="ECO:0000313" key="3">
    <source>
        <dbReference type="EMBL" id="ALS62044.1"/>
    </source>
</evidence>
<feature type="compositionally biased region" description="Low complexity" evidence="1">
    <location>
        <begin position="10"/>
        <end position="24"/>
    </location>
</feature>
<reference evidence="4" key="1">
    <citation type="submission" date="2015-12" db="EMBL/GenBank/DDBJ databases">
        <title>Complete genome sequence of Pandoraea norimbergensis DSM 11628.</title>
        <authorList>
            <person name="Ee R."/>
            <person name="Lim Y.-L."/>
            <person name="Yong D."/>
            <person name="Yin W.-F."/>
            <person name="Chan K.-G."/>
        </authorList>
    </citation>
    <scope>NUCLEOTIDE SEQUENCE [LARGE SCALE GENOMIC DNA]</scope>
    <source>
        <strain evidence="4">DSM 11628</strain>
    </source>
</reference>
<feature type="domain" description="CHAD" evidence="2">
    <location>
        <begin position="41"/>
        <end position="342"/>
    </location>
</feature>